<dbReference type="Gene3D" id="1.10.10.580">
    <property type="entry name" value="Structural maintenance of chromosome 1. Chain E"/>
    <property type="match status" value="1"/>
</dbReference>
<proteinExistence type="inferred from homology"/>
<sequence>MFYASFVLNKKGPLARIWLAAHWDKKLTKAHVFETNIDSSVEAILKPKVKMALRTSGHLLLGVVRIYSRKAKYLLADCNEAFVKIKMAFRPGMVDLPEENREAAVAAITLQENFHDFETTLADLEDINVQAQFSVNQSRPEEITMREDLGSITLMGDDGFGPFEEDWLGEEITNEILCQLIFEEATNFLTFPLTDSYVCELVDKALSMKTDHLSCLVCKLSHHTECICLHNKYARVESEIEVGKNCERNLSLDSGVEVDLANCDTPNPSGTSTLLNPVDFLADVGHRKSCSSFKSSESCTSSTLSEAESITSSRNVIMSPPSSKAARKLRLTSSSVTPECERCARCSCKIYSQLNASGRVATAGQAAPMSEEEDMHIDISDSGIGLESEDPGFYEMESGSDEDWDEDSEANASLEPHICQKPNNHLQDSEASSLLLYQCKQANVDSENQAESTSNKSFYVVTSQKTETLEAVGNKMGPQILPKNNLESSEPEPIISHKELKSPVRESSSDQGKKASETHRESVGTVQSGDVGFDEREILHGDAHLEDGLYKQNDLEEPAKDIDQAQSPRDKEKPMDIDLPPPVVGDDFGDGFMDGDDGCDEDNDDNFGDIDQDFFGQNFMGAGGLFEDPPTIANDTAQPETSSVAPASPIKDVDKEVHEELDAEETAPLPAPAASVSAVSSIGGEQTTLVQNEEEAFALEPLDITSVPGTVTKGKRKRKLIVDEQKGIPSETMKLQLSDTSDIVTSLDLAPPTKKLMLWKETGGVEKIFVLSGRAIISKRIFKLYSRNLVCKSVSDDFEPGASRIDLDNTPEVARENERNSTLLDATRQSEMSTIVEEPSIAQQDQSRASSSGAGRSQKQQQQQQQDIDISHRSEQISLVEPPPELPANQSLFDQIPDTMTLQPAEVPADPTNIVPTIDPLLDEGPPSVHPFSVPPPSVPPASVPPAVTFDDLEQELEAEGMPENAEQEEKRWSKRTQQMQQMFEHAFTFSDTLSFKDMACNHNRKQAASRFYTLLVLKKHQAIISEQTEAFGDILISRGPNFGIAC</sequence>
<feature type="compositionally biased region" description="Polar residues" evidence="6">
    <location>
        <begin position="820"/>
        <end position="833"/>
    </location>
</feature>
<feature type="domain" description="Rad21/Rec8-like protein N-terminal" evidence="8">
    <location>
        <begin position="1"/>
        <end position="102"/>
    </location>
</feature>
<protein>
    <submittedName>
        <fullName evidence="9">Uncharacterized protein</fullName>
    </submittedName>
</protein>
<feature type="domain" description="Rad21/Rec8-like protein C-terminal eukaryotic" evidence="7">
    <location>
        <begin position="994"/>
        <end position="1043"/>
    </location>
</feature>
<dbReference type="SUPFAM" id="SSF46785">
    <property type="entry name" value="Winged helix' DNA-binding domain"/>
    <property type="match status" value="1"/>
</dbReference>
<comment type="subcellular location">
    <subcellularLocation>
        <location evidence="2">Chromosome</location>
    </subcellularLocation>
    <subcellularLocation>
        <location evidence="1">Nucleus</location>
    </subcellularLocation>
</comment>
<comment type="similarity">
    <text evidence="3">Belongs to the rad21 family.</text>
</comment>
<feature type="compositionally biased region" description="Basic and acidic residues" evidence="6">
    <location>
        <begin position="496"/>
        <end position="522"/>
    </location>
</feature>
<feature type="region of interest" description="Disordered" evidence="6">
    <location>
        <begin position="800"/>
        <end position="870"/>
    </location>
</feature>
<dbReference type="GO" id="GO:0008278">
    <property type="term" value="C:cohesin complex"/>
    <property type="evidence" value="ECO:0007669"/>
    <property type="project" value="InterPro"/>
</dbReference>
<keyword evidence="5" id="KW-0539">Nucleus</keyword>
<dbReference type="InterPro" id="IPR036390">
    <property type="entry name" value="WH_DNA-bd_sf"/>
</dbReference>
<name>A0AAE0YII9_9GAST</name>
<dbReference type="PANTHER" id="PTHR12585">
    <property type="entry name" value="SCC1 / RAD21 FAMILY MEMBER"/>
    <property type="match status" value="1"/>
</dbReference>
<evidence type="ECO:0000256" key="3">
    <source>
        <dbReference type="ARBA" id="ARBA00009870"/>
    </source>
</evidence>
<dbReference type="Proteomes" id="UP001283361">
    <property type="component" value="Unassembled WGS sequence"/>
</dbReference>
<feature type="compositionally biased region" description="Acidic residues" evidence="6">
    <location>
        <begin position="387"/>
        <end position="409"/>
    </location>
</feature>
<reference evidence="9" key="1">
    <citation type="journal article" date="2023" name="G3 (Bethesda)">
        <title>A reference genome for the long-term kleptoplast-retaining sea slug Elysia crispata morphotype clarki.</title>
        <authorList>
            <person name="Eastman K.E."/>
            <person name="Pendleton A.L."/>
            <person name="Shaikh M.A."/>
            <person name="Suttiyut T."/>
            <person name="Ogas R."/>
            <person name="Tomko P."/>
            <person name="Gavelis G."/>
            <person name="Widhalm J.R."/>
            <person name="Wisecaver J.H."/>
        </authorList>
    </citation>
    <scope>NUCLEOTIDE SEQUENCE</scope>
    <source>
        <strain evidence="9">ECLA1</strain>
    </source>
</reference>
<dbReference type="Pfam" id="PF04824">
    <property type="entry name" value="Rad21_Rec8"/>
    <property type="match status" value="1"/>
</dbReference>
<feature type="compositionally biased region" description="Basic and acidic residues" evidence="6">
    <location>
        <begin position="533"/>
        <end position="576"/>
    </location>
</feature>
<evidence type="ECO:0000256" key="4">
    <source>
        <dbReference type="ARBA" id="ARBA00022454"/>
    </source>
</evidence>
<dbReference type="EMBL" id="JAWDGP010006101">
    <property type="protein sequence ID" value="KAK3747222.1"/>
    <property type="molecule type" value="Genomic_DNA"/>
</dbReference>
<evidence type="ECO:0000259" key="7">
    <source>
        <dbReference type="Pfam" id="PF04824"/>
    </source>
</evidence>
<feature type="region of interest" description="Disordered" evidence="6">
    <location>
        <begin position="384"/>
        <end position="411"/>
    </location>
</feature>
<dbReference type="GO" id="GO:1990414">
    <property type="term" value="P:replication-born double-strand break repair via sister chromatid exchange"/>
    <property type="evidence" value="ECO:0007669"/>
    <property type="project" value="TreeGrafter"/>
</dbReference>
<evidence type="ECO:0000256" key="5">
    <source>
        <dbReference type="ARBA" id="ARBA00023242"/>
    </source>
</evidence>
<dbReference type="GO" id="GO:0007062">
    <property type="term" value="P:sister chromatid cohesion"/>
    <property type="evidence" value="ECO:0007669"/>
    <property type="project" value="InterPro"/>
</dbReference>
<dbReference type="CDD" id="cd21792">
    <property type="entry name" value="Rad21_Rec8_M_NXP1-like"/>
    <property type="match status" value="1"/>
</dbReference>
<feature type="compositionally biased region" description="Low complexity" evidence="6">
    <location>
        <begin position="840"/>
        <end position="868"/>
    </location>
</feature>
<dbReference type="AlphaFoldDB" id="A0AAE0YII9"/>
<dbReference type="InterPro" id="IPR006910">
    <property type="entry name" value="Rad21_Rec8_N"/>
</dbReference>
<dbReference type="InterPro" id="IPR049589">
    <property type="entry name" value="NXP1_M-like"/>
</dbReference>
<dbReference type="GO" id="GO:0005634">
    <property type="term" value="C:nucleus"/>
    <property type="evidence" value="ECO:0007669"/>
    <property type="project" value="UniProtKB-SubCell"/>
</dbReference>
<keyword evidence="4" id="KW-0158">Chromosome</keyword>
<dbReference type="InterPro" id="IPR023093">
    <property type="entry name" value="ScpA-like_C"/>
</dbReference>
<feature type="compositionally biased region" description="Acidic residues" evidence="6">
    <location>
        <begin position="587"/>
        <end position="608"/>
    </location>
</feature>
<organism evidence="9 10">
    <name type="scientific">Elysia crispata</name>
    <name type="common">lettuce slug</name>
    <dbReference type="NCBI Taxonomy" id="231223"/>
    <lineage>
        <taxon>Eukaryota</taxon>
        <taxon>Metazoa</taxon>
        <taxon>Spiralia</taxon>
        <taxon>Lophotrochozoa</taxon>
        <taxon>Mollusca</taxon>
        <taxon>Gastropoda</taxon>
        <taxon>Heterobranchia</taxon>
        <taxon>Euthyneura</taxon>
        <taxon>Panpulmonata</taxon>
        <taxon>Sacoglossa</taxon>
        <taxon>Placobranchoidea</taxon>
        <taxon>Plakobranchidae</taxon>
        <taxon>Elysia</taxon>
    </lineage>
</organism>
<evidence type="ECO:0000259" key="8">
    <source>
        <dbReference type="Pfam" id="PF04825"/>
    </source>
</evidence>
<comment type="caution">
    <text evidence="9">The sequence shown here is derived from an EMBL/GenBank/DDBJ whole genome shotgun (WGS) entry which is preliminary data.</text>
</comment>
<evidence type="ECO:0000256" key="2">
    <source>
        <dbReference type="ARBA" id="ARBA00004286"/>
    </source>
</evidence>
<feature type="region of interest" description="Disordered" evidence="6">
    <location>
        <begin position="657"/>
        <end position="680"/>
    </location>
</feature>
<accession>A0AAE0YII9</accession>
<keyword evidence="10" id="KW-1185">Reference proteome</keyword>
<evidence type="ECO:0000256" key="1">
    <source>
        <dbReference type="ARBA" id="ARBA00004123"/>
    </source>
</evidence>
<feature type="region of interest" description="Disordered" evidence="6">
    <location>
        <begin position="496"/>
        <end position="608"/>
    </location>
</feature>
<dbReference type="InterPro" id="IPR006909">
    <property type="entry name" value="Rad21/Rec8_C_eu"/>
</dbReference>
<dbReference type="Pfam" id="PF04825">
    <property type="entry name" value="Rad21_Rec8_N"/>
    <property type="match status" value="1"/>
</dbReference>
<feature type="compositionally biased region" description="Low complexity" evidence="6">
    <location>
        <begin position="666"/>
        <end position="680"/>
    </location>
</feature>
<dbReference type="PANTHER" id="PTHR12585:SF69">
    <property type="entry name" value="FI11703P"/>
    <property type="match status" value="1"/>
</dbReference>
<evidence type="ECO:0000313" key="10">
    <source>
        <dbReference type="Proteomes" id="UP001283361"/>
    </source>
</evidence>
<gene>
    <name evidence="9" type="ORF">RRG08_005858</name>
</gene>
<dbReference type="InterPro" id="IPR039781">
    <property type="entry name" value="Rad21/Rec8-like"/>
</dbReference>
<dbReference type="GO" id="GO:0003682">
    <property type="term" value="F:chromatin binding"/>
    <property type="evidence" value="ECO:0007669"/>
    <property type="project" value="TreeGrafter"/>
</dbReference>
<evidence type="ECO:0000313" key="9">
    <source>
        <dbReference type="EMBL" id="KAK3747222.1"/>
    </source>
</evidence>
<evidence type="ECO:0000256" key="6">
    <source>
        <dbReference type="SAM" id="MobiDB-lite"/>
    </source>
</evidence>